<dbReference type="EMBL" id="JACGWJ010000008">
    <property type="protein sequence ID" value="KAL0403289.1"/>
    <property type="molecule type" value="Genomic_DNA"/>
</dbReference>
<dbReference type="AlphaFoldDB" id="A0AAW2TF14"/>
<comment type="caution">
    <text evidence="1">The sequence shown here is derived from an EMBL/GenBank/DDBJ whole genome shotgun (WGS) entry which is preliminary data.</text>
</comment>
<reference evidence="1" key="2">
    <citation type="journal article" date="2024" name="Plant">
        <title>Genomic evolution and insights into agronomic trait innovations of Sesamum species.</title>
        <authorList>
            <person name="Miao H."/>
            <person name="Wang L."/>
            <person name="Qu L."/>
            <person name="Liu H."/>
            <person name="Sun Y."/>
            <person name="Le M."/>
            <person name="Wang Q."/>
            <person name="Wei S."/>
            <person name="Zheng Y."/>
            <person name="Lin W."/>
            <person name="Duan Y."/>
            <person name="Cao H."/>
            <person name="Xiong S."/>
            <person name="Wang X."/>
            <person name="Wei L."/>
            <person name="Li C."/>
            <person name="Ma Q."/>
            <person name="Ju M."/>
            <person name="Zhao R."/>
            <person name="Li G."/>
            <person name="Mu C."/>
            <person name="Tian Q."/>
            <person name="Mei H."/>
            <person name="Zhang T."/>
            <person name="Gao T."/>
            <person name="Zhang H."/>
        </authorList>
    </citation>
    <scope>NUCLEOTIDE SEQUENCE</scope>
    <source>
        <strain evidence="1">G02</strain>
    </source>
</reference>
<name>A0AAW2TF14_SESRA</name>
<gene>
    <name evidence="1" type="ORF">Sradi_1969700</name>
</gene>
<protein>
    <submittedName>
        <fullName evidence="1">Uncharacterized protein</fullName>
    </submittedName>
</protein>
<accession>A0AAW2TF14</accession>
<sequence>MSLGAATPVGYTIHPANRVGTETFHGTCARPGIQRAEPIFLLIGRQFEEIRVGSNSRRRRVVKRTIRMKIDDSLPENKHISATFKMMNLKVASRDFLPQNSKSFPQVMNVSVCGFGGIGSEATDSEF</sequence>
<reference evidence="1" key="1">
    <citation type="submission" date="2020-06" db="EMBL/GenBank/DDBJ databases">
        <authorList>
            <person name="Li T."/>
            <person name="Hu X."/>
            <person name="Zhang T."/>
            <person name="Song X."/>
            <person name="Zhang H."/>
            <person name="Dai N."/>
            <person name="Sheng W."/>
            <person name="Hou X."/>
            <person name="Wei L."/>
        </authorList>
    </citation>
    <scope>NUCLEOTIDE SEQUENCE</scope>
    <source>
        <strain evidence="1">G02</strain>
        <tissue evidence="1">Leaf</tissue>
    </source>
</reference>
<evidence type="ECO:0000313" key="1">
    <source>
        <dbReference type="EMBL" id="KAL0403289.1"/>
    </source>
</evidence>
<proteinExistence type="predicted"/>
<organism evidence="1">
    <name type="scientific">Sesamum radiatum</name>
    <name type="common">Black benniseed</name>
    <dbReference type="NCBI Taxonomy" id="300843"/>
    <lineage>
        <taxon>Eukaryota</taxon>
        <taxon>Viridiplantae</taxon>
        <taxon>Streptophyta</taxon>
        <taxon>Embryophyta</taxon>
        <taxon>Tracheophyta</taxon>
        <taxon>Spermatophyta</taxon>
        <taxon>Magnoliopsida</taxon>
        <taxon>eudicotyledons</taxon>
        <taxon>Gunneridae</taxon>
        <taxon>Pentapetalae</taxon>
        <taxon>asterids</taxon>
        <taxon>lamiids</taxon>
        <taxon>Lamiales</taxon>
        <taxon>Pedaliaceae</taxon>
        <taxon>Sesamum</taxon>
    </lineage>
</organism>